<comment type="caution">
    <text evidence="3">The sequence shown here is derived from an EMBL/GenBank/DDBJ whole genome shotgun (WGS) entry which is preliminary data.</text>
</comment>
<feature type="repeat" description="NHL" evidence="2">
    <location>
        <begin position="404"/>
        <end position="447"/>
    </location>
</feature>
<feature type="repeat" description="NHL" evidence="2">
    <location>
        <begin position="212"/>
        <end position="255"/>
    </location>
</feature>
<evidence type="ECO:0000313" key="3">
    <source>
        <dbReference type="EMBL" id="KAI9565200.1"/>
    </source>
</evidence>
<protein>
    <submittedName>
        <fullName evidence="3">Uncharacterized protein</fullName>
    </submittedName>
</protein>
<dbReference type="InterPro" id="IPR011042">
    <property type="entry name" value="6-blade_b-propeller_TolB-like"/>
</dbReference>
<feature type="repeat" description="NHL" evidence="2">
    <location>
        <begin position="357"/>
        <end position="400"/>
    </location>
</feature>
<keyword evidence="4" id="KW-1185">Reference proteome</keyword>
<dbReference type="GO" id="GO:0000209">
    <property type="term" value="P:protein polyubiquitination"/>
    <property type="evidence" value="ECO:0007669"/>
    <property type="project" value="TreeGrafter"/>
</dbReference>
<dbReference type="CDD" id="cd14960">
    <property type="entry name" value="NHL_TRIM2_like"/>
    <property type="match status" value="1"/>
</dbReference>
<gene>
    <name evidence="3" type="ORF">GHT06_008981</name>
</gene>
<dbReference type="Gene3D" id="2.120.10.30">
    <property type="entry name" value="TolB, C-terminal domain"/>
    <property type="match status" value="2"/>
</dbReference>
<dbReference type="EMBL" id="WJBH02000001">
    <property type="protein sequence ID" value="KAI9565200.1"/>
    <property type="molecule type" value="Genomic_DNA"/>
</dbReference>
<reference evidence="3 4" key="1">
    <citation type="submission" date="2022-05" db="EMBL/GenBank/DDBJ databases">
        <title>A multi-omics perspective on studying reproductive biology in Daphnia sinensis.</title>
        <authorList>
            <person name="Jia J."/>
        </authorList>
    </citation>
    <scope>NUCLEOTIDE SEQUENCE [LARGE SCALE GENOMIC DNA]</scope>
    <source>
        <strain evidence="3 4">WSL</strain>
    </source>
</reference>
<dbReference type="GO" id="GO:0061630">
    <property type="term" value="F:ubiquitin protein ligase activity"/>
    <property type="evidence" value="ECO:0007669"/>
    <property type="project" value="TreeGrafter"/>
</dbReference>
<feature type="repeat" description="NHL" evidence="2">
    <location>
        <begin position="273"/>
        <end position="311"/>
    </location>
</feature>
<dbReference type="Proteomes" id="UP000820818">
    <property type="component" value="Linkage Group LG1"/>
</dbReference>
<feature type="repeat" description="NHL" evidence="2">
    <location>
        <begin position="312"/>
        <end position="353"/>
    </location>
</feature>
<organism evidence="3 4">
    <name type="scientific">Daphnia sinensis</name>
    <dbReference type="NCBI Taxonomy" id="1820382"/>
    <lineage>
        <taxon>Eukaryota</taxon>
        <taxon>Metazoa</taxon>
        <taxon>Ecdysozoa</taxon>
        <taxon>Arthropoda</taxon>
        <taxon>Crustacea</taxon>
        <taxon>Branchiopoda</taxon>
        <taxon>Diplostraca</taxon>
        <taxon>Cladocera</taxon>
        <taxon>Anomopoda</taxon>
        <taxon>Daphniidae</taxon>
        <taxon>Daphnia</taxon>
        <taxon>Daphnia similis group</taxon>
    </lineage>
</organism>
<dbReference type="Pfam" id="PF01436">
    <property type="entry name" value="NHL"/>
    <property type="match status" value="4"/>
</dbReference>
<dbReference type="PANTHER" id="PTHR24104">
    <property type="entry name" value="E3 UBIQUITIN-PROTEIN LIGASE NHLRC1-RELATED"/>
    <property type="match status" value="1"/>
</dbReference>
<name>A0AAD5Q382_9CRUS</name>
<dbReference type="InterPro" id="IPR001258">
    <property type="entry name" value="NHL_repeat"/>
</dbReference>
<proteinExistence type="predicted"/>
<keyword evidence="1" id="KW-0677">Repeat</keyword>
<dbReference type="SUPFAM" id="SSF101898">
    <property type="entry name" value="NHL repeat"/>
    <property type="match status" value="1"/>
</dbReference>
<evidence type="ECO:0000256" key="2">
    <source>
        <dbReference type="PROSITE-ProRule" id="PRU00504"/>
    </source>
</evidence>
<dbReference type="GO" id="GO:0043161">
    <property type="term" value="P:proteasome-mediated ubiquitin-dependent protein catabolic process"/>
    <property type="evidence" value="ECO:0007669"/>
    <property type="project" value="TreeGrafter"/>
</dbReference>
<dbReference type="AlphaFoldDB" id="A0AAD5Q382"/>
<evidence type="ECO:0000313" key="4">
    <source>
        <dbReference type="Proteomes" id="UP000820818"/>
    </source>
</evidence>
<feature type="repeat" description="NHL" evidence="2">
    <location>
        <begin position="448"/>
        <end position="490"/>
    </location>
</feature>
<dbReference type="PROSITE" id="PS51125">
    <property type="entry name" value="NHL"/>
    <property type="match status" value="6"/>
</dbReference>
<accession>A0AAD5Q382</accession>
<dbReference type="InterPro" id="IPR050952">
    <property type="entry name" value="TRIM-NHL_E3_ligases"/>
</dbReference>
<dbReference type="InterPro" id="IPR057750">
    <property type="entry name" value="TRIM2/3_C"/>
</dbReference>
<dbReference type="PANTHER" id="PTHR24104:SF57">
    <property type="entry name" value="BEE-MILK PROTEIN"/>
    <property type="match status" value="1"/>
</dbReference>
<evidence type="ECO:0000256" key="1">
    <source>
        <dbReference type="ARBA" id="ARBA00022737"/>
    </source>
</evidence>
<sequence>MIQDSLVVEFSGKLIENERCGTVGQKYPVFIKVRSSSAEQSSSYKFEPGACLPSVTVLGPLREASRSCEDDTNGCEYSYCSHQLEYTGRKISESINLISCPLHHLTTNNGNSGSLRLRSTVTKKQLNKPIFKITFNVRQLDCYLLETILSFPHPGKFEIDIILPNSTVTGSPLKVDIFPSGIRKKSCGDQLRGSSSTDTALKDVAPEVESLISRIGCRGRAKGQFINPQDISTTASGRILATDSNNQCVQIFKAKRTQNEIQFSSHGSLPIARGRLLGQLQRPTGIAFLPEGDQFIVADYENRWVSLFEARGKFLSRFGMGKLQGPKGLATDGKGHIYVVDNKASSICVFLTNGRFVGRFGSRGVGEDHLAGPHFIGINSFGHAVISDFHNHAVKVFDSTGQFLYSFGCNGEDEGQFNAPTGVAIDPYDNILVADWGNSRVQVFDRQGTFLQFIDSSFDPLYGPQGLSLCDGILYVADSGNHCIKVYKYDNYVTDVTQIE</sequence>